<dbReference type="PANTHER" id="PTHR21490:SF2">
    <property type="entry name" value="ENKURIN DOMAIN-CONTAINING PROTEIN 1"/>
    <property type="match status" value="1"/>
</dbReference>
<evidence type="ECO:0000313" key="9">
    <source>
        <dbReference type="Proteomes" id="UP000247498"/>
    </source>
</evidence>
<dbReference type="GO" id="GO:0005929">
    <property type="term" value="C:cilium"/>
    <property type="evidence" value="ECO:0007669"/>
    <property type="project" value="UniProtKB-SubCell"/>
</dbReference>
<dbReference type="OrthoDB" id="10264920at2759"/>
<feature type="region of interest" description="Disordered" evidence="6">
    <location>
        <begin position="1"/>
        <end position="33"/>
    </location>
</feature>
<evidence type="ECO:0000256" key="4">
    <source>
        <dbReference type="ARBA" id="ARBA00023212"/>
    </source>
</evidence>
<dbReference type="STRING" id="307507.A0A2V0P793"/>
<organism evidence="8 9">
    <name type="scientific">Raphidocelis subcapitata</name>
    <dbReference type="NCBI Taxonomy" id="307507"/>
    <lineage>
        <taxon>Eukaryota</taxon>
        <taxon>Viridiplantae</taxon>
        <taxon>Chlorophyta</taxon>
        <taxon>core chlorophytes</taxon>
        <taxon>Chlorophyceae</taxon>
        <taxon>CS clade</taxon>
        <taxon>Sphaeropleales</taxon>
        <taxon>Selenastraceae</taxon>
        <taxon>Raphidocelis</taxon>
    </lineage>
</organism>
<keyword evidence="9" id="KW-1185">Reference proteome</keyword>
<sequence length="316" mass="33351">MRGGQDESVYALGAAPPGAAHRTGAGSGARGPAPRVVTHRVAAPSSKVKMHVDSSQVESCLNPVRGVRDAQRRAGIKPTDHARQNALAVKERSRLNALSRLSQQEDRQQQADVAPRRARTGPAPRAGAGGALGAAAAAWRGAGAAAAAVPSSAGGPPHQQLRAAAQCQGGCGAGPAAPRDFVEENRLAAAAARHAAKAEARRDAGVPFTQKREYGQVPAYLVERKLQMAQEEAAREAARQAALIPAGMRVMPEEERTETLALLERNRGEVEAALAAMPIVVETAGMRRRKDELERRLAEVAEATRVFSRKQVLVRL</sequence>
<comment type="subcellular location">
    <subcellularLocation>
        <location evidence="1">Cell projection</location>
        <location evidence="1">Cilium</location>
    </subcellularLocation>
    <subcellularLocation>
        <location evidence="2">Cytoplasm</location>
        <location evidence="2">Cytoskeleton</location>
    </subcellularLocation>
</comment>
<dbReference type="InterPro" id="IPR052102">
    <property type="entry name" value="Enkurin_domain-protein"/>
</dbReference>
<evidence type="ECO:0000259" key="7">
    <source>
        <dbReference type="PROSITE" id="PS51665"/>
    </source>
</evidence>
<dbReference type="PANTHER" id="PTHR21490">
    <property type="entry name" value="ENKURIN-RELATED"/>
    <property type="match status" value="1"/>
</dbReference>
<dbReference type="Proteomes" id="UP000247498">
    <property type="component" value="Unassembled WGS sequence"/>
</dbReference>
<keyword evidence="3" id="KW-0963">Cytoplasm</keyword>
<comment type="caution">
    <text evidence="8">The sequence shown here is derived from an EMBL/GenBank/DDBJ whole genome shotgun (WGS) entry which is preliminary data.</text>
</comment>
<evidence type="ECO:0000256" key="3">
    <source>
        <dbReference type="ARBA" id="ARBA00022490"/>
    </source>
</evidence>
<protein>
    <recommendedName>
        <fullName evidence="7">Enkurin domain-containing protein</fullName>
    </recommendedName>
</protein>
<keyword evidence="5" id="KW-0966">Cell projection</keyword>
<dbReference type="Pfam" id="PF13864">
    <property type="entry name" value="Enkurin"/>
    <property type="match status" value="1"/>
</dbReference>
<evidence type="ECO:0000256" key="1">
    <source>
        <dbReference type="ARBA" id="ARBA00004138"/>
    </source>
</evidence>
<evidence type="ECO:0000256" key="6">
    <source>
        <dbReference type="SAM" id="MobiDB-lite"/>
    </source>
</evidence>
<evidence type="ECO:0000256" key="2">
    <source>
        <dbReference type="ARBA" id="ARBA00004245"/>
    </source>
</evidence>
<name>A0A2V0P793_9CHLO</name>
<accession>A0A2V0P793</accession>
<feature type="region of interest" description="Disordered" evidence="6">
    <location>
        <begin position="69"/>
        <end position="129"/>
    </location>
</feature>
<gene>
    <name evidence="8" type="ORF">Rsub_08710</name>
</gene>
<proteinExistence type="predicted"/>
<reference evidence="8 9" key="1">
    <citation type="journal article" date="2018" name="Sci. Rep.">
        <title>Raphidocelis subcapitata (=Pseudokirchneriella subcapitata) provides an insight into genome evolution and environmental adaptations in the Sphaeropleales.</title>
        <authorList>
            <person name="Suzuki S."/>
            <person name="Yamaguchi H."/>
            <person name="Nakajima N."/>
            <person name="Kawachi M."/>
        </authorList>
    </citation>
    <scope>NUCLEOTIDE SEQUENCE [LARGE SCALE GENOMIC DNA]</scope>
    <source>
        <strain evidence="8 9">NIES-35</strain>
    </source>
</reference>
<dbReference type="PROSITE" id="PS51665">
    <property type="entry name" value="ENKURIN"/>
    <property type="match status" value="1"/>
</dbReference>
<dbReference type="InterPro" id="IPR027012">
    <property type="entry name" value="Enkurin_dom"/>
</dbReference>
<feature type="domain" description="Enkurin" evidence="7">
    <location>
        <begin position="223"/>
        <end position="315"/>
    </location>
</feature>
<feature type="compositionally biased region" description="Basic and acidic residues" evidence="6">
    <location>
        <begin position="69"/>
        <end position="94"/>
    </location>
</feature>
<dbReference type="GO" id="GO:0005881">
    <property type="term" value="C:cytoplasmic microtubule"/>
    <property type="evidence" value="ECO:0007669"/>
    <property type="project" value="TreeGrafter"/>
</dbReference>
<evidence type="ECO:0000313" key="8">
    <source>
        <dbReference type="EMBL" id="GBF95728.1"/>
    </source>
</evidence>
<keyword evidence="4" id="KW-0206">Cytoskeleton</keyword>
<dbReference type="AlphaFoldDB" id="A0A2V0P793"/>
<dbReference type="InParanoid" id="A0A2V0P793"/>
<evidence type="ECO:0000256" key="5">
    <source>
        <dbReference type="ARBA" id="ARBA00023273"/>
    </source>
</evidence>
<dbReference type="EMBL" id="BDRX01000069">
    <property type="protein sequence ID" value="GBF95728.1"/>
    <property type="molecule type" value="Genomic_DNA"/>
</dbReference>